<sequence length="239" mass="27323">MYVSSRSRLASIATSWTLIQRAHAGEDTRASNARFGIIDQYGGAAWKYLLGVARDETLAEDLFQEFVLRILRGDLCRVTPQKGRFRDYIKSVLINLVRDHYRQHERLAVSLGEERTAAAPTCDEPADAFDSSWREALLRDTWQELKRCHPALFAVLHLHVDRVDEPASAKARRLGETLGQTFTANRFRVTLHRAREKFSAILQDKVAATLEDPSEACLRHELKHLRLLRYCRRADSPAP</sequence>
<dbReference type="GO" id="GO:0003700">
    <property type="term" value="F:DNA-binding transcription factor activity"/>
    <property type="evidence" value="ECO:0007669"/>
    <property type="project" value="InterPro"/>
</dbReference>
<dbReference type="EMBL" id="CP036264">
    <property type="protein sequence ID" value="QEF97461.1"/>
    <property type="molecule type" value="Genomic_DNA"/>
</dbReference>
<dbReference type="Proteomes" id="UP000321353">
    <property type="component" value="Chromosome"/>
</dbReference>
<dbReference type="InterPro" id="IPR013325">
    <property type="entry name" value="RNA_pol_sigma_r2"/>
</dbReference>
<evidence type="ECO:0000313" key="3">
    <source>
        <dbReference type="Proteomes" id="UP000321353"/>
    </source>
</evidence>
<dbReference type="GO" id="GO:0006352">
    <property type="term" value="P:DNA-templated transcription initiation"/>
    <property type="evidence" value="ECO:0007669"/>
    <property type="project" value="InterPro"/>
</dbReference>
<organism evidence="2 3">
    <name type="scientific">Stieleria maiorica</name>
    <dbReference type="NCBI Taxonomy" id="2795974"/>
    <lineage>
        <taxon>Bacteria</taxon>
        <taxon>Pseudomonadati</taxon>
        <taxon>Planctomycetota</taxon>
        <taxon>Planctomycetia</taxon>
        <taxon>Pirellulales</taxon>
        <taxon>Pirellulaceae</taxon>
        <taxon>Stieleria</taxon>
    </lineage>
</organism>
<gene>
    <name evidence="2" type="ORF">Mal15_15010</name>
</gene>
<dbReference type="SUPFAM" id="SSF88946">
    <property type="entry name" value="Sigma2 domain of RNA polymerase sigma factors"/>
    <property type="match status" value="1"/>
</dbReference>
<dbReference type="Gene3D" id="1.10.1740.10">
    <property type="match status" value="1"/>
</dbReference>
<protein>
    <submittedName>
        <fullName evidence="2">RNA polymerase sigma factor</fullName>
    </submittedName>
</protein>
<evidence type="ECO:0000313" key="2">
    <source>
        <dbReference type="EMBL" id="QEF97461.1"/>
    </source>
</evidence>
<keyword evidence="3" id="KW-1185">Reference proteome</keyword>
<dbReference type="RefSeq" id="WP_147867133.1">
    <property type="nucleotide sequence ID" value="NZ_CP036264.1"/>
</dbReference>
<dbReference type="KEGG" id="smam:Mal15_15010"/>
<evidence type="ECO:0000259" key="1">
    <source>
        <dbReference type="Pfam" id="PF04542"/>
    </source>
</evidence>
<dbReference type="AlphaFoldDB" id="A0A5B9M8G6"/>
<feature type="domain" description="RNA polymerase sigma-70 region 2" evidence="1">
    <location>
        <begin position="38"/>
        <end position="106"/>
    </location>
</feature>
<name>A0A5B9M8G6_9BACT</name>
<dbReference type="Pfam" id="PF04542">
    <property type="entry name" value="Sigma70_r2"/>
    <property type="match status" value="1"/>
</dbReference>
<dbReference type="InterPro" id="IPR007627">
    <property type="entry name" value="RNA_pol_sigma70_r2"/>
</dbReference>
<proteinExistence type="predicted"/>
<reference evidence="2 3" key="1">
    <citation type="submission" date="2019-02" db="EMBL/GenBank/DDBJ databases">
        <title>Planctomycetal bacteria perform biofilm scaping via a novel small molecule.</title>
        <authorList>
            <person name="Jeske O."/>
            <person name="Boedeker C."/>
            <person name="Wiegand S."/>
            <person name="Breitling P."/>
            <person name="Kallscheuer N."/>
            <person name="Jogler M."/>
            <person name="Rohde M."/>
            <person name="Petersen J."/>
            <person name="Medema M.H."/>
            <person name="Surup F."/>
            <person name="Jogler C."/>
        </authorList>
    </citation>
    <scope>NUCLEOTIDE SEQUENCE [LARGE SCALE GENOMIC DNA]</scope>
    <source>
        <strain evidence="2 3">Mal15</strain>
    </source>
</reference>
<accession>A0A5B9M8G6</accession>